<feature type="domain" description="ERAP1-like C-terminal" evidence="16">
    <location>
        <begin position="485"/>
        <end position="747"/>
    </location>
</feature>
<dbReference type="Pfam" id="PF01433">
    <property type="entry name" value="Peptidase_M1"/>
    <property type="match status" value="1"/>
</dbReference>
<dbReference type="GO" id="GO:0043171">
    <property type="term" value="P:peptide catabolic process"/>
    <property type="evidence" value="ECO:0007669"/>
    <property type="project" value="TreeGrafter"/>
</dbReference>
<dbReference type="PRINTS" id="PR00756">
    <property type="entry name" value="ALADIPTASE"/>
</dbReference>
<evidence type="ECO:0000259" key="16">
    <source>
        <dbReference type="Pfam" id="PF11838"/>
    </source>
</evidence>
<dbReference type="EMBL" id="BMNY01000001">
    <property type="protein sequence ID" value="GGM70183.1"/>
    <property type="molecule type" value="Genomic_DNA"/>
</dbReference>
<evidence type="ECO:0000259" key="15">
    <source>
        <dbReference type="Pfam" id="PF01433"/>
    </source>
</evidence>
<dbReference type="InterPro" id="IPR024571">
    <property type="entry name" value="ERAP1-like_C_dom"/>
</dbReference>
<dbReference type="GO" id="GO:0042277">
    <property type="term" value="F:peptide binding"/>
    <property type="evidence" value="ECO:0007669"/>
    <property type="project" value="TreeGrafter"/>
</dbReference>
<comment type="caution">
    <text evidence="18">The sequence shown here is derived from an EMBL/GenBank/DDBJ whole genome shotgun (WGS) entry which is preliminary data.</text>
</comment>
<gene>
    <name evidence="18" type="ORF">GCM10007108_05350</name>
</gene>
<keyword evidence="5 14" id="KW-0645">Protease</keyword>
<dbReference type="Pfam" id="PF11838">
    <property type="entry name" value="ERAP1_C"/>
    <property type="match status" value="1"/>
</dbReference>
<keyword evidence="3 14" id="KW-0031">Aminopeptidase</keyword>
<dbReference type="EC" id="3.4.11.-" evidence="14"/>
<dbReference type="GO" id="GO:0006508">
    <property type="term" value="P:proteolysis"/>
    <property type="evidence" value="ECO:0007669"/>
    <property type="project" value="UniProtKB-KW"/>
</dbReference>
<dbReference type="Gene3D" id="2.60.40.1910">
    <property type="match status" value="1"/>
</dbReference>
<dbReference type="GO" id="GO:0070006">
    <property type="term" value="F:metalloaminopeptidase activity"/>
    <property type="evidence" value="ECO:0007669"/>
    <property type="project" value="TreeGrafter"/>
</dbReference>
<keyword evidence="4" id="KW-0963">Cytoplasm</keyword>
<evidence type="ECO:0000313" key="19">
    <source>
        <dbReference type="Proteomes" id="UP000632195"/>
    </source>
</evidence>
<dbReference type="GO" id="GO:0005737">
    <property type="term" value="C:cytoplasm"/>
    <property type="evidence" value="ECO:0007669"/>
    <property type="project" value="UniProtKB-SubCell"/>
</dbReference>
<evidence type="ECO:0000256" key="5">
    <source>
        <dbReference type="ARBA" id="ARBA00022670"/>
    </source>
</evidence>
<evidence type="ECO:0000256" key="4">
    <source>
        <dbReference type="ARBA" id="ARBA00022490"/>
    </source>
</evidence>
<evidence type="ECO:0000256" key="14">
    <source>
        <dbReference type="RuleBase" id="RU364040"/>
    </source>
</evidence>
<evidence type="ECO:0000256" key="10">
    <source>
        <dbReference type="ARBA" id="ARBA00053324"/>
    </source>
</evidence>
<dbReference type="Gene3D" id="2.60.40.1730">
    <property type="entry name" value="tricorn interacting facor f3 domain"/>
    <property type="match status" value="1"/>
</dbReference>
<keyword evidence="9 14" id="KW-0482">Metalloprotease</keyword>
<dbReference type="PANTHER" id="PTHR11533:SF174">
    <property type="entry name" value="PUROMYCIN-SENSITIVE AMINOPEPTIDASE-RELATED"/>
    <property type="match status" value="1"/>
</dbReference>
<evidence type="ECO:0000256" key="2">
    <source>
        <dbReference type="ARBA" id="ARBA00010136"/>
    </source>
</evidence>
<dbReference type="Proteomes" id="UP000632195">
    <property type="component" value="Unassembled WGS sequence"/>
</dbReference>
<feature type="active site" description="Proton acceptor" evidence="11">
    <location>
        <position position="274"/>
    </location>
</feature>
<keyword evidence="6 12" id="KW-0479">Metal-binding</keyword>
<reference evidence="18" key="1">
    <citation type="journal article" date="2014" name="Int. J. Syst. Evol. Microbiol.">
        <title>Complete genome sequence of Corynebacterium casei LMG S-19264T (=DSM 44701T), isolated from a smear-ripened cheese.</title>
        <authorList>
            <consortium name="US DOE Joint Genome Institute (JGI-PGF)"/>
            <person name="Walter F."/>
            <person name="Albersmeier A."/>
            <person name="Kalinowski J."/>
            <person name="Ruckert C."/>
        </authorList>
    </citation>
    <scope>NUCLEOTIDE SEQUENCE</scope>
    <source>
        <strain evidence="18">JCM 13583</strain>
    </source>
</reference>
<dbReference type="PANTHER" id="PTHR11533">
    <property type="entry name" value="PROTEASE M1 ZINC METALLOPROTEASE"/>
    <property type="match status" value="1"/>
</dbReference>
<dbReference type="InterPro" id="IPR027268">
    <property type="entry name" value="Peptidase_M4/M1_CTD_sf"/>
</dbReference>
<dbReference type="GO" id="GO:0005615">
    <property type="term" value="C:extracellular space"/>
    <property type="evidence" value="ECO:0007669"/>
    <property type="project" value="TreeGrafter"/>
</dbReference>
<dbReference type="InterPro" id="IPR034016">
    <property type="entry name" value="M1_APN-typ"/>
</dbReference>
<proteinExistence type="inferred from homology"/>
<dbReference type="GO" id="GO:0016020">
    <property type="term" value="C:membrane"/>
    <property type="evidence" value="ECO:0007669"/>
    <property type="project" value="TreeGrafter"/>
</dbReference>
<feature type="binding site" evidence="12">
    <location>
        <position position="273"/>
    </location>
    <ligand>
        <name>Zn(2+)</name>
        <dbReference type="ChEBI" id="CHEBI:29105"/>
        <note>catalytic</note>
    </ligand>
</feature>
<feature type="binding site" evidence="12">
    <location>
        <position position="296"/>
    </location>
    <ligand>
        <name>Zn(2+)</name>
        <dbReference type="ChEBI" id="CHEBI:29105"/>
        <note>catalytic</note>
    </ligand>
</feature>
<organism evidence="18 19">
    <name type="scientific">Thermogymnomonas acidicola</name>
    <dbReference type="NCBI Taxonomy" id="399579"/>
    <lineage>
        <taxon>Archaea</taxon>
        <taxon>Methanobacteriati</taxon>
        <taxon>Thermoplasmatota</taxon>
        <taxon>Thermoplasmata</taxon>
        <taxon>Thermoplasmatales</taxon>
        <taxon>Thermogymnomonas</taxon>
    </lineage>
</organism>
<protein>
    <recommendedName>
        <fullName evidence="14">Aminopeptidase</fullName>
        <ecNumber evidence="14">3.4.11.-</ecNumber>
    </recommendedName>
</protein>
<evidence type="ECO:0000256" key="6">
    <source>
        <dbReference type="ARBA" id="ARBA00022723"/>
    </source>
</evidence>
<feature type="site" description="Transition state stabilizer" evidence="13">
    <location>
        <position position="359"/>
    </location>
</feature>
<evidence type="ECO:0000256" key="1">
    <source>
        <dbReference type="ARBA" id="ARBA00004496"/>
    </source>
</evidence>
<dbReference type="AlphaFoldDB" id="A0AA37BQM0"/>
<keyword evidence="19" id="KW-1185">Reference proteome</keyword>
<dbReference type="InterPro" id="IPR001930">
    <property type="entry name" value="Peptidase_M1"/>
</dbReference>
<evidence type="ECO:0000256" key="7">
    <source>
        <dbReference type="ARBA" id="ARBA00022801"/>
    </source>
</evidence>
<keyword evidence="8 12" id="KW-0862">Zinc</keyword>
<dbReference type="Gene3D" id="1.25.50.20">
    <property type="match status" value="1"/>
</dbReference>
<feature type="domain" description="Peptidase M1 membrane alanine aminopeptidase" evidence="15">
    <location>
        <begin position="203"/>
        <end position="418"/>
    </location>
</feature>
<sequence length="789" mass="89013">MEVSSYDLRFDIRDDGSYDGIETVKMVCHGEPIYLHSSGLSIGSISVNGKAVSFREDTEREMILIEGTYSGECSVSVAFSGRASETLQGFYSAKTPSGPMYTTQFESTDARRMFPCVDEPSKKARFRVTVTVGRELDVVSNMPVDSVRYEGERKEVRFRETPRMSTYLIYIGVGKFDTRSTVHNGVSIGLVAPKGKLTRSDFPLTVAEKCLDFYEEYFDIKYALPKMDLISVPEFAAGAMENWGAITFREIYLDIDERTSFQNMKLIAEVIAHEIAHQWFGNLVTMEWWNDLWLNESFATFMSYKVIEREFPEMAATEDMVRLRTQSALMGDALRSSHPIQADVKDPSEIAQIFDEISYGKGASILRMIESFIGEEKFRDGIRNYLKEHMYGNARGSDLWNSLEKASGKPVTRIMEAWIREKGYPVLTVSRNGDSLHVSQKQFLLLNDVTDRRYPVPITVVREDRVESVLLEGRETQIGFMGFRKLNHMNTGFYRSLYADELLDHVLKHAGSASRIDRWGIANDAFAFLLSGLYDLNRYSRVVDALSQDTSFMLSDEISSQLVRLWLVCGDSVLPLARRYFDQAISHLGLRPRKGESRDALLARASVLTGASTIGLDVAREIADMVGDMQSIESEVHQAILIAYARTTNDFDTLSKILAGARTEEAAVKTINAMAWLSGQDRFQAVLGLIREGKIKRQDSWRFFGPAGENPAFREQMATHVSWVVDYLRKNYGGARASRTLEAVIPYVGLDQDIGGSLAAIEGRDTTVGIRKGLEVLEVHRRLRQRVRG</sequence>
<evidence type="ECO:0000256" key="3">
    <source>
        <dbReference type="ARBA" id="ARBA00022438"/>
    </source>
</evidence>
<feature type="domain" description="Aminopeptidase N-like N-terminal" evidence="17">
    <location>
        <begin position="4"/>
        <end position="168"/>
    </location>
</feature>
<evidence type="ECO:0000256" key="12">
    <source>
        <dbReference type="PIRSR" id="PIRSR634016-3"/>
    </source>
</evidence>
<evidence type="ECO:0000256" key="9">
    <source>
        <dbReference type="ARBA" id="ARBA00023049"/>
    </source>
</evidence>
<keyword evidence="7 14" id="KW-0378">Hydrolase</keyword>
<dbReference type="InterPro" id="IPR042097">
    <property type="entry name" value="Aminopeptidase_N-like_N_sf"/>
</dbReference>
<dbReference type="InterPro" id="IPR014782">
    <property type="entry name" value="Peptidase_M1_dom"/>
</dbReference>
<comment type="similarity">
    <text evidence="2 14">Belongs to the peptidase M1 family.</text>
</comment>
<evidence type="ECO:0000256" key="11">
    <source>
        <dbReference type="PIRSR" id="PIRSR634016-1"/>
    </source>
</evidence>
<name>A0AA37BQM0_9ARCH</name>
<comment type="subcellular location">
    <subcellularLocation>
        <location evidence="1">Cytoplasm</location>
    </subcellularLocation>
</comment>
<dbReference type="SUPFAM" id="SSF63737">
    <property type="entry name" value="Leukotriene A4 hydrolase N-terminal domain"/>
    <property type="match status" value="1"/>
</dbReference>
<dbReference type="CDD" id="cd09601">
    <property type="entry name" value="M1_APN-Q_like"/>
    <property type="match status" value="1"/>
</dbReference>
<comment type="function">
    <text evidence="10">Proteases F1, F2 and F3 degrade oligopeptides produced by Tricorn (themselves probably produced by the proteasome), yielding free amino acids.</text>
</comment>
<dbReference type="SUPFAM" id="SSF55486">
    <property type="entry name" value="Metalloproteases ('zincins'), catalytic domain"/>
    <property type="match status" value="1"/>
</dbReference>
<accession>A0AA37BQM0</accession>
<dbReference type="InterPro" id="IPR050344">
    <property type="entry name" value="Peptidase_M1_aminopeptidases"/>
</dbReference>
<dbReference type="GO" id="GO:0008270">
    <property type="term" value="F:zinc ion binding"/>
    <property type="evidence" value="ECO:0007669"/>
    <property type="project" value="UniProtKB-UniRule"/>
</dbReference>
<evidence type="ECO:0000256" key="8">
    <source>
        <dbReference type="ARBA" id="ARBA00022833"/>
    </source>
</evidence>
<dbReference type="RefSeq" id="WP_188680088.1">
    <property type="nucleotide sequence ID" value="NZ_BMNY01000001.1"/>
</dbReference>
<evidence type="ECO:0000259" key="17">
    <source>
        <dbReference type="Pfam" id="PF17900"/>
    </source>
</evidence>
<dbReference type="Gene3D" id="1.10.390.10">
    <property type="entry name" value="Neutral Protease Domain 2"/>
    <property type="match status" value="1"/>
</dbReference>
<evidence type="ECO:0000313" key="18">
    <source>
        <dbReference type="EMBL" id="GGM70183.1"/>
    </source>
</evidence>
<dbReference type="Pfam" id="PF17900">
    <property type="entry name" value="Peptidase_M1_N"/>
    <property type="match status" value="1"/>
</dbReference>
<dbReference type="FunFam" id="1.10.390.10:FF:000006">
    <property type="entry name" value="Puromycin-sensitive aminopeptidase"/>
    <property type="match status" value="1"/>
</dbReference>
<comment type="cofactor">
    <cofactor evidence="12 14">
        <name>Zn(2+)</name>
        <dbReference type="ChEBI" id="CHEBI:29105"/>
    </cofactor>
    <text evidence="12 14">Binds 1 zinc ion per subunit.</text>
</comment>
<feature type="binding site" evidence="12">
    <location>
        <position position="277"/>
    </location>
    <ligand>
        <name>Zn(2+)</name>
        <dbReference type="ChEBI" id="CHEBI:29105"/>
        <note>catalytic</note>
    </ligand>
</feature>
<reference evidence="18" key="2">
    <citation type="submission" date="2022-09" db="EMBL/GenBank/DDBJ databases">
        <authorList>
            <person name="Sun Q."/>
            <person name="Ohkuma M."/>
        </authorList>
    </citation>
    <scope>NUCLEOTIDE SEQUENCE</scope>
    <source>
        <strain evidence="18">JCM 13583</strain>
    </source>
</reference>
<evidence type="ECO:0000256" key="13">
    <source>
        <dbReference type="PIRSR" id="PIRSR634016-4"/>
    </source>
</evidence>
<dbReference type="InterPro" id="IPR045357">
    <property type="entry name" value="Aminopeptidase_N-like_N"/>
</dbReference>